<keyword evidence="1" id="KW-0614">Plasmid</keyword>
<organism evidence="1">
    <name type="scientific">Agrobacterium fabrum</name>
    <dbReference type="NCBI Taxonomy" id="1176649"/>
    <lineage>
        <taxon>Bacteria</taxon>
        <taxon>Pseudomonadati</taxon>
        <taxon>Pseudomonadota</taxon>
        <taxon>Alphaproteobacteria</taxon>
        <taxon>Hyphomicrobiales</taxon>
        <taxon>Rhizobiaceae</taxon>
        <taxon>Rhizobium/Agrobacterium group</taxon>
        <taxon>Agrobacterium</taxon>
        <taxon>Agrobacterium tumefaciens complex</taxon>
    </lineage>
</organism>
<accession>A0A2Z2PGF5</accession>
<dbReference type="AlphaFoldDB" id="A0A2Z2PGF5"/>
<name>A0A2Z2PGF5_9HYPH</name>
<geneLocation type="plasmid" evidence="1">
    <name>pTi_CFBP2788</name>
</geneLocation>
<sequence length="119" mass="13376">MRHVPRPNKSVMFGQNITVSKVRNRSNYSVPGITVFGGIFLSAVATESPSSRDFDELRAGPTAYRIPSEYRADGDTSNNVFVRVNLADWWPLERDKPGSPAFRPRHRAGPDIFDNLLRS</sequence>
<protein>
    <submittedName>
        <fullName evidence="1">Uncharacterized protein</fullName>
    </submittedName>
</protein>
<evidence type="ECO:0000313" key="1">
    <source>
        <dbReference type="EMBL" id="ASK41913.1"/>
    </source>
</evidence>
<dbReference type="EMBL" id="KY000032">
    <property type="protein sequence ID" value="ASK41913.1"/>
    <property type="molecule type" value="Genomic_DNA"/>
</dbReference>
<reference evidence="1" key="1">
    <citation type="submission" date="2016-10" db="EMBL/GenBank/DDBJ databases">
        <title>Agrobacterium Ti plasmids: Classification based on T-DNA and Vir regions organization.</title>
        <authorList>
            <person name="Nabi N."/>
            <person name="Vial L."/>
            <person name="Ben Hafsa A."/>
            <person name="Chapulliot D."/>
            <person name="Berard A."/>
            <person name="Chauveau A."/>
            <person name="Le Paslier M.-C."/>
            <person name="Harzallah Skhiri F."/>
            <person name="Brunel D."/>
            <person name="Nesme X."/>
            <person name="Chaouachi M."/>
        </authorList>
    </citation>
    <scope>NUCLEOTIDE SEQUENCE</scope>
    <source>
        <strain evidence="1">CFBP2788</strain>
        <plasmid evidence="1">pTi_CFBP2788</plasmid>
    </source>
</reference>
<proteinExistence type="predicted"/>